<proteinExistence type="predicted"/>
<protein>
    <submittedName>
        <fullName evidence="1">Reverse transcriptase/RNA-dependent DNA polymerase</fullName>
    </submittedName>
</protein>
<dbReference type="Proteomes" id="UP000829398">
    <property type="component" value="Chromosome 2"/>
</dbReference>
<accession>A0ACB8N0Z5</accession>
<gene>
    <name evidence="1" type="ORF">KPL71_003873</name>
</gene>
<keyword evidence="1" id="KW-0548">Nucleotidyltransferase</keyword>
<organism evidence="1 2">
    <name type="scientific">Citrus sinensis</name>
    <name type="common">Sweet orange</name>
    <name type="synonym">Citrus aurantium var. sinensis</name>
    <dbReference type="NCBI Taxonomy" id="2711"/>
    <lineage>
        <taxon>Eukaryota</taxon>
        <taxon>Viridiplantae</taxon>
        <taxon>Streptophyta</taxon>
        <taxon>Embryophyta</taxon>
        <taxon>Tracheophyta</taxon>
        <taxon>Spermatophyta</taxon>
        <taxon>Magnoliopsida</taxon>
        <taxon>eudicotyledons</taxon>
        <taxon>Gunneridae</taxon>
        <taxon>Pentapetalae</taxon>
        <taxon>rosids</taxon>
        <taxon>malvids</taxon>
        <taxon>Sapindales</taxon>
        <taxon>Rutaceae</taxon>
        <taxon>Aurantioideae</taxon>
        <taxon>Citrus</taxon>
    </lineage>
</organism>
<reference evidence="2" key="1">
    <citation type="journal article" date="2023" name="Hortic. Res.">
        <title>A chromosome-level phased genome enabling allele-level studies in sweet orange: a case study on citrus Huanglongbing tolerance.</title>
        <authorList>
            <person name="Wu B."/>
            <person name="Yu Q."/>
            <person name="Deng Z."/>
            <person name="Duan Y."/>
            <person name="Luo F."/>
            <person name="Gmitter F. Jr."/>
        </authorList>
    </citation>
    <scope>NUCLEOTIDE SEQUENCE [LARGE SCALE GENOMIC DNA]</scope>
    <source>
        <strain evidence="2">cv. Valencia</strain>
    </source>
</reference>
<keyword evidence="1" id="KW-0695">RNA-directed DNA polymerase</keyword>
<evidence type="ECO:0000313" key="2">
    <source>
        <dbReference type="Proteomes" id="UP000829398"/>
    </source>
</evidence>
<keyword evidence="2" id="KW-1185">Reference proteome</keyword>
<sequence length="303" mass="34185">MWRAAQNLLPTAENLWKRKIVQQPWCQRCGKQGENVSHALLNYKASQKTWRITAFAEDTQAFANKYLLSVFQTVAEKKSKAKMELFTALCWATWHSRNLFVFEGKNEDSKVLLAKAEAIVESYTKIKSPSLTSSTRQNCRENQSWKPPPTGWFKVNVDAATKLEEQVAGLGVVIRNSEGNFVAAAQKQVRYFGDVIAAETEAIKLGIETAEAVNCVPLIIECDCQEAVDLALERKSSNTEICGTILDIQEKLKELHNPTLQHTSRLHNSMAHSIAKVALECVKPMIWFNECPTHLLYLFSKLI</sequence>
<evidence type="ECO:0000313" key="1">
    <source>
        <dbReference type="EMBL" id="KAH9791793.1"/>
    </source>
</evidence>
<dbReference type="EMBL" id="CM039171">
    <property type="protein sequence ID" value="KAH9791793.1"/>
    <property type="molecule type" value="Genomic_DNA"/>
</dbReference>
<comment type="caution">
    <text evidence="1">The sequence shown here is derived from an EMBL/GenBank/DDBJ whole genome shotgun (WGS) entry which is preliminary data.</text>
</comment>
<name>A0ACB8N0Z5_CITSI</name>
<keyword evidence="1" id="KW-0808">Transferase</keyword>